<dbReference type="PANTHER" id="PTHR23322:SF1">
    <property type="entry name" value="FAS-ASSOCIATED FACTOR 2"/>
    <property type="match status" value="1"/>
</dbReference>
<dbReference type="InterPro" id="IPR049483">
    <property type="entry name" value="FAF1_2-like_UAS"/>
</dbReference>
<feature type="coiled-coil region" evidence="4">
    <location>
        <begin position="416"/>
        <end position="448"/>
    </location>
</feature>
<dbReference type="InterPro" id="IPR001012">
    <property type="entry name" value="UBX_dom"/>
</dbReference>
<dbReference type="PROSITE" id="PS50033">
    <property type="entry name" value="UBX"/>
    <property type="match status" value="1"/>
</dbReference>
<feature type="region of interest" description="Disordered" evidence="5">
    <location>
        <begin position="178"/>
        <end position="197"/>
    </location>
</feature>
<dbReference type="SUPFAM" id="SSF54236">
    <property type="entry name" value="Ubiquitin-like"/>
    <property type="match status" value="1"/>
</dbReference>
<dbReference type="SUPFAM" id="SSF52833">
    <property type="entry name" value="Thioredoxin-like"/>
    <property type="match status" value="1"/>
</dbReference>
<dbReference type="Pfam" id="PF21021">
    <property type="entry name" value="FAF1"/>
    <property type="match status" value="1"/>
</dbReference>
<feature type="domain" description="UBX" evidence="6">
    <location>
        <begin position="454"/>
        <end position="532"/>
    </location>
</feature>
<evidence type="ECO:0000256" key="2">
    <source>
        <dbReference type="ARBA" id="ARBA00022824"/>
    </source>
</evidence>
<dbReference type="SUPFAM" id="SSF46934">
    <property type="entry name" value="UBA-like"/>
    <property type="match status" value="1"/>
</dbReference>
<dbReference type="InterPro" id="IPR029071">
    <property type="entry name" value="Ubiquitin-like_domsf"/>
</dbReference>
<accession>A0ABP0UJ17</accession>
<dbReference type="InterPro" id="IPR006577">
    <property type="entry name" value="UAS"/>
</dbReference>
<keyword evidence="8" id="KW-1185">Reference proteome</keyword>
<evidence type="ECO:0000256" key="1">
    <source>
        <dbReference type="ARBA" id="ARBA00004240"/>
    </source>
</evidence>
<feature type="region of interest" description="Disordered" evidence="5">
    <location>
        <begin position="67"/>
        <end position="97"/>
    </location>
</feature>
<evidence type="ECO:0000256" key="3">
    <source>
        <dbReference type="ARBA" id="ARBA00023054"/>
    </source>
</evidence>
<dbReference type="CDD" id="cd01767">
    <property type="entry name" value="UBX"/>
    <property type="match status" value="1"/>
</dbReference>
<comment type="subcellular location">
    <subcellularLocation>
        <location evidence="1">Endoplasmic reticulum</location>
    </subcellularLocation>
</comment>
<evidence type="ECO:0000313" key="7">
    <source>
        <dbReference type="EMBL" id="CAK9222856.1"/>
    </source>
</evidence>
<dbReference type="PANTHER" id="PTHR23322">
    <property type="entry name" value="FAS-ASSOCIATED PROTEIN"/>
    <property type="match status" value="1"/>
</dbReference>
<dbReference type="Pfam" id="PF14555">
    <property type="entry name" value="UBA_4"/>
    <property type="match status" value="1"/>
</dbReference>
<feature type="compositionally biased region" description="Polar residues" evidence="5">
    <location>
        <begin position="78"/>
        <end position="91"/>
    </location>
</feature>
<dbReference type="SMART" id="SM00594">
    <property type="entry name" value="UAS"/>
    <property type="match status" value="1"/>
</dbReference>
<dbReference type="Gene3D" id="3.40.30.10">
    <property type="entry name" value="Glutaredoxin"/>
    <property type="match status" value="1"/>
</dbReference>
<evidence type="ECO:0000256" key="4">
    <source>
        <dbReference type="SAM" id="Coils"/>
    </source>
</evidence>
<dbReference type="Proteomes" id="UP001497512">
    <property type="component" value="Chromosome 4"/>
</dbReference>
<organism evidence="7 8">
    <name type="scientific">Sphagnum troendelagicum</name>
    <dbReference type="NCBI Taxonomy" id="128251"/>
    <lineage>
        <taxon>Eukaryota</taxon>
        <taxon>Viridiplantae</taxon>
        <taxon>Streptophyta</taxon>
        <taxon>Embryophyta</taxon>
        <taxon>Bryophyta</taxon>
        <taxon>Sphagnophytina</taxon>
        <taxon>Sphagnopsida</taxon>
        <taxon>Sphagnales</taxon>
        <taxon>Sphagnaceae</taxon>
        <taxon>Sphagnum</taxon>
    </lineage>
</organism>
<dbReference type="Gene3D" id="3.10.20.90">
    <property type="entry name" value="Phosphatidylinositol 3-kinase Catalytic Subunit, Chain A, domain 1"/>
    <property type="match status" value="1"/>
</dbReference>
<dbReference type="SMART" id="SM00166">
    <property type="entry name" value="UBX"/>
    <property type="match status" value="1"/>
</dbReference>
<dbReference type="Pfam" id="PF00789">
    <property type="entry name" value="UBX"/>
    <property type="match status" value="1"/>
</dbReference>
<dbReference type="EMBL" id="OZ019896">
    <property type="protein sequence ID" value="CAK9222856.1"/>
    <property type="molecule type" value="Genomic_DNA"/>
</dbReference>
<evidence type="ECO:0000259" key="6">
    <source>
        <dbReference type="PROSITE" id="PS50033"/>
    </source>
</evidence>
<protein>
    <recommendedName>
        <fullName evidence="6">UBX domain-containing protein</fullName>
    </recommendedName>
</protein>
<keyword evidence="3 4" id="KW-0175">Coiled coil</keyword>
<feature type="compositionally biased region" description="Low complexity" evidence="5">
    <location>
        <begin position="178"/>
        <end position="189"/>
    </location>
</feature>
<name>A0ABP0UJ17_9BRYO</name>
<gene>
    <name evidence="7" type="ORF">CSSPTR1EN2_LOCUS16475</name>
</gene>
<evidence type="ECO:0000256" key="5">
    <source>
        <dbReference type="SAM" id="MobiDB-lite"/>
    </source>
</evidence>
<dbReference type="CDD" id="cd14353">
    <property type="entry name" value="UBA_FAF"/>
    <property type="match status" value="1"/>
</dbReference>
<dbReference type="InterPro" id="IPR009060">
    <property type="entry name" value="UBA-like_sf"/>
</dbReference>
<dbReference type="InterPro" id="IPR036249">
    <property type="entry name" value="Thioredoxin-like_sf"/>
</dbReference>
<dbReference type="Gene3D" id="1.10.8.10">
    <property type="entry name" value="DNA helicase RuvA subunit, C-terminal domain"/>
    <property type="match status" value="1"/>
</dbReference>
<reference evidence="7" key="1">
    <citation type="submission" date="2024-02" db="EMBL/GenBank/DDBJ databases">
        <authorList>
            <consortium name="ELIXIR-Norway"/>
            <consortium name="Elixir Norway"/>
        </authorList>
    </citation>
    <scope>NUCLEOTIDE SEQUENCE</scope>
</reference>
<proteinExistence type="predicted"/>
<sequence length="535" mass="59978">MESDKVANFQEITGVQDLLLCHQVLQDHNWNLEAAVSSFLDFQTAAEEKEEDAGAFAASHFSSWDWTTEEQAREQPPQRFSSSSGLPTSDDANSDGESFLFRNPYGYPVAVEYANYHPPDTNTSSDAADPHLEWNLVDLPLSIARGSYNLVYEAVVAMSADIAGEVLNYGLDMLRLRSSSSSSSDNSNNGHRRTRHGITRQAIFSPADPDVASFIQRFEREYGETHPEFQTTSFIQALRCAQRMHKFLFMYIHSSTEHASPTVRCFCQGTLCHPVLLEFVNANFVSWGVDLLSKQGQQMSKCLNIQTLPFCALVTAAPNAQIAVVRQIEGLKSAGELLSILQGVVEDHGPALLTFTHVQEEEEEQTKDYFHLFEEQDAVAAHQQIGLQAYQEREERHGYEAEQIAREEALADCQRRESQEEAAAQTEQEAAEKQLALKKDQLKRAMALLTEPEKGPDVSQVLLWLPTGGRKQRRFESNAKVEAIYDYIDSLGTISPGRYSLVSNFPRIVYGPDKMKLTLRKVGLHPTASLFVEMN</sequence>
<evidence type="ECO:0000313" key="8">
    <source>
        <dbReference type="Proteomes" id="UP001497512"/>
    </source>
</evidence>
<keyword evidence="2" id="KW-0256">Endoplasmic reticulum</keyword>
<dbReference type="InterPro" id="IPR050730">
    <property type="entry name" value="UBX_domain-protein"/>
</dbReference>